<reference evidence="3" key="1">
    <citation type="submission" date="2017-11" db="EMBL/GenBank/DDBJ databases">
        <title>The draft genome sequence of Chromatocurvus sp. F02.</title>
        <authorList>
            <person name="Du Z.-J."/>
            <person name="Chang Y.-Q."/>
        </authorList>
    </citation>
    <scope>NUCLEOTIDE SEQUENCE [LARGE SCALE GENOMIC DNA]</scope>
    <source>
        <strain evidence="3">F02</strain>
    </source>
</reference>
<feature type="transmembrane region" description="Helical" evidence="1">
    <location>
        <begin position="12"/>
        <end position="34"/>
    </location>
</feature>
<protein>
    <submittedName>
        <fullName evidence="2">Pilus assembly protein</fullName>
    </submittedName>
</protein>
<dbReference type="InterPro" id="IPR031982">
    <property type="entry name" value="PilE-like"/>
</dbReference>
<sequence>MMSRQAPQRGFTLIELMIVIAIVAILVTVALPAYQGYVIKANRGAAQSFLLDIAQRQQLYFNDTRTYASTAVELNLSTPERVASSYSVNFSVDAGPPPTYLITAVPLTGTSQVRDGSLTIDNTGNKLRGTEAW</sequence>
<name>A0A2N5XZP2_9GAMM</name>
<dbReference type="Pfam" id="PF16732">
    <property type="entry name" value="ComP_DUS"/>
    <property type="match status" value="1"/>
</dbReference>
<keyword evidence="1" id="KW-0472">Membrane</keyword>
<accession>A0A2N5XZP2</accession>
<dbReference type="SUPFAM" id="SSF54523">
    <property type="entry name" value="Pili subunits"/>
    <property type="match status" value="1"/>
</dbReference>
<organism evidence="2 3">
    <name type="scientific">Kineobactrum sediminis</name>
    <dbReference type="NCBI Taxonomy" id="1905677"/>
    <lineage>
        <taxon>Bacteria</taxon>
        <taxon>Pseudomonadati</taxon>
        <taxon>Pseudomonadota</taxon>
        <taxon>Gammaproteobacteria</taxon>
        <taxon>Cellvibrionales</taxon>
        <taxon>Halieaceae</taxon>
        <taxon>Kineobactrum</taxon>
    </lineage>
</organism>
<evidence type="ECO:0000313" key="3">
    <source>
        <dbReference type="Proteomes" id="UP000234845"/>
    </source>
</evidence>
<dbReference type="Proteomes" id="UP000234845">
    <property type="component" value="Unassembled WGS sequence"/>
</dbReference>
<dbReference type="PANTHER" id="PTHR30093:SF47">
    <property type="entry name" value="TYPE IV PILUS NON-CORE MINOR PILIN PILE"/>
    <property type="match status" value="1"/>
</dbReference>
<dbReference type="InterPro" id="IPR045584">
    <property type="entry name" value="Pilin-like"/>
</dbReference>
<comment type="caution">
    <text evidence="2">The sequence shown here is derived from an EMBL/GenBank/DDBJ whole genome shotgun (WGS) entry which is preliminary data.</text>
</comment>
<dbReference type="PANTHER" id="PTHR30093">
    <property type="entry name" value="GENERAL SECRETION PATHWAY PROTEIN G"/>
    <property type="match status" value="1"/>
</dbReference>
<keyword evidence="3" id="KW-1185">Reference proteome</keyword>
<dbReference type="AlphaFoldDB" id="A0A2N5XZP2"/>
<dbReference type="OrthoDB" id="5296638at2"/>
<keyword evidence="1" id="KW-0812">Transmembrane</keyword>
<gene>
    <name evidence="2" type="ORF">CWI75_14170</name>
</gene>
<evidence type="ECO:0000256" key="1">
    <source>
        <dbReference type="SAM" id="Phobius"/>
    </source>
</evidence>
<dbReference type="GO" id="GO:0043683">
    <property type="term" value="P:type IV pilus assembly"/>
    <property type="evidence" value="ECO:0007669"/>
    <property type="project" value="InterPro"/>
</dbReference>
<evidence type="ECO:0000313" key="2">
    <source>
        <dbReference type="EMBL" id="PLW81615.1"/>
    </source>
</evidence>
<keyword evidence="1" id="KW-1133">Transmembrane helix</keyword>
<proteinExistence type="predicted"/>
<dbReference type="Gene3D" id="3.30.700.10">
    <property type="entry name" value="Glycoprotein, Type 4 Pilin"/>
    <property type="match status" value="1"/>
</dbReference>
<dbReference type="InterPro" id="IPR012902">
    <property type="entry name" value="N_methyl_site"/>
</dbReference>
<dbReference type="Pfam" id="PF07963">
    <property type="entry name" value="N_methyl"/>
    <property type="match status" value="1"/>
</dbReference>
<dbReference type="NCBIfam" id="TIGR02532">
    <property type="entry name" value="IV_pilin_GFxxxE"/>
    <property type="match status" value="1"/>
</dbReference>
<dbReference type="EMBL" id="PKLZ01000011">
    <property type="protein sequence ID" value="PLW81615.1"/>
    <property type="molecule type" value="Genomic_DNA"/>
</dbReference>
<dbReference type="PROSITE" id="PS00409">
    <property type="entry name" value="PROKAR_NTER_METHYL"/>
    <property type="match status" value="1"/>
</dbReference>